<feature type="compositionally biased region" description="Basic residues" evidence="1">
    <location>
        <begin position="301"/>
        <end position="311"/>
    </location>
</feature>
<feature type="compositionally biased region" description="Basic and acidic residues" evidence="1">
    <location>
        <begin position="68"/>
        <end position="80"/>
    </location>
</feature>
<feature type="compositionally biased region" description="Acidic residues" evidence="1">
    <location>
        <begin position="157"/>
        <end position="174"/>
    </location>
</feature>
<protein>
    <submittedName>
        <fullName evidence="2">Uncharacterized protein</fullName>
    </submittedName>
</protein>
<feature type="region of interest" description="Disordered" evidence="1">
    <location>
        <begin position="157"/>
        <end position="321"/>
    </location>
</feature>
<feature type="compositionally biased region" description="Basic and acidic residues" evidence="1">
    <location>
        <begin position="95"/>
        <end position="108"/>
    </location>
</feature>
<evidence type="ECO:0000313" key="2">
    <source>
        <dbReference type="EMBL" id="KAK7054547.1"/>
    </source>
</evidence>
<accession>A0AAW0DP49</accession>
<evidence type="ECO:0000313" key="3">
    <source>
        <dbReference type="Proteomes" id="UP001383192"/>
    </source>
</evidence>
<gene>
    <name evidence="2" type="ORF">VNI00_003745</name>
</gene>
<comment type="caution">
    <text evidence="2">The sequence shown here is derived from an EMBL/GenBank/DDBJ whole genome shotgun (WGS) entry which is preliminary data.</text>
</comment>
<name>A0AAW0DP49_9AGAR</name>
<feature type="compositionally biased region" description="Acidic residues" evidence="1">
    <location>
        <begin position="732"/>
        <end position="759"/>
    </location>
</feature>
<feature type="compositionally biased region" description="Low complexity" evidence="1">
    <location>
        <begin position="1"/>
        <end position="14"/>
    </location>
</feature>
<feature type="region of interest" description="Disordered" evidence="1">
    <location>
        <begin position="651"/>
        <end position="772"/>
    </location>
</feature>
<proteinExistence type="predicted"/>
<feature type="compositionally biased region" description="Basic and acidic residues" evidence="1">
    <location>
        <begin position="661"/>
        <end position="671"/>
    </location>
</feature>
<feature type="compositionally biased region" description="Low complexity" evidence="1">
    <location>
        <begin position="282"/>
        <end position="291"/>
    </location>
</feature>
<feature type="region of interest" description="Disordered" evidence="1">
    <location>
        <begin position="1"/>
        <end position="80"/>
    </location>
</feature>
<feature type="compositionally biased region" description="Low complexity" evidence="1">
    <location>
        <begin position="237"/>
        <end position="254"/>
    </location>
</feature>
<dbReference type="EMBL" id="JAYKXP010000009">
    <property type="protein sequence ID" value="KAK7054547.1"/>
    <property type="molecule type" value="Genomic_DNA"/>
</dbReference>
<sequence length="772" mass="84541">MSAPTATPAKPSTAGRKPIRLQKAKVPPEPAATDPSDRMQTRHSNKSSHPGLAHNAYIQHRRPSSEVQAEKERRRKEAEDAEVLRLKNLELLAAHEDNAQQKQNEYKENFANPSQKPLSLPKPKERVQARAFKDKTSLLDDNAAAIATLMKKIQELEEGANDSNSGEDEGTSEVEVERIDYLDEDEPAQVNSDAGDDAEKPQDYDGEVEVVDVEVTTTASNARQRKRLTTRADVNNARTTFPTTPTAKPSATAIPTPPLQSKKRKGSKNAASQPESKKSKTSGKSTGSAPKTSPPVVIGGLKKKNHNKATSKSKLEEATDSMLQEGQSVGFDDDPQIAQQERQEVESKTQTIVKIKKEPVVLPTGKAARAPGERKFTSKHLPDFIIKNGGDRKTFTPLCKEALGFVHSWSVLDQTLIQGIVDRGWGPNLVVVAATGKDAVSSIANGKGSDMRHEVATGAINIVTAFIKEHWSASPPPLDPDEEIDWVFRNTVDVAMWASWQTRKFSVENGPQLSSFLFAYFVANEDTGKVLERKGMFENELLLRVLAIYYTHVDSIPSNIKRLDGYPFGILELAIQALERALTFYHSGELVIPPKEDGGEFSYSRWGGLPAPDSKGRPKLKANEFHKTIQSLPAAKWESIIAGARRYVRTKRGKEKKSSKKERDDGNKSGEESDDGVMMSDPPEPLVDPVPVSTNDEIIEISSESIMDVEDVNSTEKTLESSEFDIGTGLDIEQDTAMEDSDGDESGNEEGASEDDEAGIDNVVSGEAPGDE</sequence>
<organism evidence="2 3">
    <name type="scientific">Paramarasmius palmivorus</name>
    <dbReference type="NCBI Taxonomy" id="297713"/>
    <lineage>
        <taxon>Eukaryota</taxon>
        <taxon>Fungi</taxon>
        <taxon>Dikarya</taxon>
        <taxon>Basidiomycota</taxon>
        <taxon>Agaricomycotina</taxon>
        <taxon>Agaricomycetes</taxon>
        <taxon>Agaricomycetidae</taxon>
        <taxon>Agaricales</taxon>
        <taxon>Marasmiineae</taxon>
        <taxon>Marasmiaceae</taxon>
        <taxon>Paramarasmius</taxon>
    </lineage>
</organism>
<dbReference type="AlphaFoldDB" id="A0AAW0DP49"/>
<feature type="compositionally biased region" description="Basic residues" evidence="1">
    <location>
        <begin position="651"/>
        <end position="660"/>
    </location>
</feature>
<reference evidence="2 3" key="1">
    <citation type="submission" date="2024-01" db="EMBL/GenBank/DDBJ databases">
        <title>A draft genome for a cacao thread blight-causing isolate of Paramarasmius palmivorus.</title>
        <authorList>
            <person name="Baruah I.K."/>
            <person name="Bukari Y."/>
            <person name="Amoako-Attah I."/>
            <person name="Meinhardt L.W."/>
            <person name="Bailey B.A."/>
            <person name="Cohen S.P."/>
        </authorList>
    </citation>
    <scope>NUCLEOTIDE SEQUENCE [LARGE SCALE GENOMIC DNA]</scope>
    <source>
        <strain evidence="2 3">GH-12</strain>
    </source>
</reference>
<feature type="region of interest" description="Disordered" evidence="1">
    <location>
        <begin position="95"/>
        <end position="125"/>
    </location>
</feature>
<dbReference type="Proteomes" id="UP001383192">
    <property type="component" value="Unassembled WGS sequence"/>
</dbReference>
<keyword evidence="3" id="KW-1185">Reference proteome</keyword>
<evidence type="ECO:0000256" key="1">
    <source>
        <dbReference type="SAM" id="MobiDB-lite"/>
    </source>
</evidence>